<dbReference type="Pfam" id="PF13360">
    <property type="entry name" value="PQQ_2"/>
    <property type="match status" value="1"/>
</dbReference>
<sequence>MPTDLDELFTALGRQADAIPIAPAELARRRGRRRSRNQAAIAAAVAVCLVAGGIAGLLHRPGRHATPAVSPSARALTPVGAPIWLGGTLAADTSAVAGGRAFTEWQTADGTIHLLAADLTTGAGVWTAQRPGKPGELSSLWAVSQTVMLSSESTVSVYDAADGRVRWELPVAGNDRVLPHERGLIRLSGTGQTALYDWRSGKRQWSLDGLGDGPVAAIVTRTEGQRMMDVRTDDRLVQVSRAGQVRVVSVGTGTVTRSLTVPPPAERGMTIAYQGWLITQEAAGRAYRVRATDLGSGASAVVFTAPAGNELHSVDMFRERLFLLDGSPTGTRVVTVDPRQGRQLGEFPTADRVNGLAASDRRVLAGGQGITELYDENGRSLYRAPDADIHWLTPETLLRVTASGTVERIRVADGRVEPLGEIPLQLGECAFTTDRLACPVADGLRIWSLTG</sequence>
<proteinExistence type="predicted"/>
<dbReference type="Proteomes" id="UP000546162">
    <property type="component" value="Unassembled WGS sequence"/>
</dbReference>
<keyword evidence="1" id="KW-1133">Transmembrane helix</keyword>
<gene>
    <name evidence="3" type="ORF">BJY16_000465</name>
</gene>
<feature type="domain" description="Pyrrolo-quinoline quinone repeat" evidence="2">
    <location>
        <begin position="115"/>
        <end position="271"/>
    </location>
</feature>
<accession>A0A7W7GRS5</accession>
<dbReference type="AlphaFoldDB" id="A0A7W7GRS5"/>
<dbReference type="PANTHER" id="PTHR34512">
    <property type="entry name" value="CELL SURFACE PROTEIN"/>
    <property type="match status" value="1"/>
</dbReference>
<dbReference type="InterPro" id="IPR011047">
    <property type="entry name" value="Quinoprotein_ADH-like_sf"/>
</dbReference>
<dbReference type="PANTHER" id="PTHR34512:SF30">
    <property type="entry name" value="OUTER MEMBRANE PROTEIN ASSEMBLY FACTOR BAMB"/>
    <property type="match status" value="1"/>
</dbReference>
<evidence type="ECO:0000256" key="1">
    <source>
        <dbReference type="SAM" id="Phobius"/>
    </source>
</evidence>
<dbReference type="InterPro" id="IPR002372">
    <property type="entry name" value="PQQ_rpt_dom"/>
</dbReference>
<keyword evidence="1" id="KW-0472">Membrane</keyword>
<feature type="transmembrane region" description="Helical" evidence="1">
    <location>
        <begin position="39"/>
        <end position="58"/>
    </location>
</feature>
<keyword evidence="4" id="KW-1185">Reference proteome</keyword>
<dbReference type="Gene3D" id="2.130.10.10">
    <property type="entry name" value="YVTN repeat-like/Quinoprotein amine dehydrogenase"/>
    <property type="match status" value="1"/>
</dbReference>
<organism evidence="3 4">
    <name type="scientific">Actinoplanes octamycinicus</name>
    <dbReference type="NCBI Taxonomy" id="135948"/>
    <lineage>
        <taxon>Bacteria</taxon>
        <taxon>Bacillati</taxon>
        <taxon>Actinomycetota</taxon>
        <taxon>Actinomycetes</taxon>
        <taxon>Micromonosporales</taxon>
        <taxon>Micromonosporaceae</taxon>
        <taxon>Actinoplanes</taxon>
    </lineage>
</organism>
<dbReference type="EMBL" id="JACHNB010000001">
    <property type="protein sequence ID" value="MBB4737006.1"/>
    <property type="molecule type" value="Genomic_DNA"/>
</dbReference>
<dbReference type="SUPFAM" id="SSF50998">
    <property type="entry name" value="Quinoprotein alcohol dehydrogenase-like"/>
    <property type="match status" value="1"/>
</dbReference>
<keyword evidence="1" id="KW-0812">Transmembrane</keyword>
<name>A0A7W7GRS5_9ACTN</name>
<dbReference type="InterPro" id="IPR015943">
    <property type="entry name" value="WD40/YVTN_repeat-like_dom_sf"/>
</dbReference>
<protein>
    <recommendedName>
        <fullName evidence="2">Pyrrolo-quinoline quinone repeat domain-containing protein</fullName>
    </recommendedName>
</protein>
<reference evidence="3 4" key="1">
    <citation type="submission" date="2020-08" db="EMBL/GenBank/DDBJ databases">
        <title>Sequencing the genomes of 1000 actinobacteria strains.</title>
        <authorList>
            <person name="Klenk H.-P."/>
        </authorList>
    </citation>
    <scope>NUCLEOTIDE SEQUENCE [LARGE SCALE GENOMIC DNA]</scope>
    <source>
        <strain evidence="3 4">DSM 45809</strain>
    </source>
</reference>
<evidence type="ECO:0000313" key="3">
    <source>
        <dbReference type="EMBL" id="MBB4737006.1"/>
    </source>
</evidence>
<dbReference type="RefSeq" id="WP_185037476.1">
    <property type="nucleotide sequence ID" value="NZ_BAABFG010000005.1"/>
</dbReference>
<evidence type="ECO:0000259" key="2">
    <source>
        <dbReference type="Pfam" id="PF13360"/>
    </source>
</evidence>
<comment type="caution">
    <text evidence="3">The sequence shown here is derived from an EMBL/GenBank/DDBJ whole genome shotgun (WGS) entry which is preliminary data.</text>
</comment>
<evidence type="ECO:0000313" key="4">
    <source>
        <dbReference type="Proteomes" id="UP000546162"/>
    </source>
</evidence>